<feature type="domain" description="EGF-like" evidence="24">
    <location>
        <begin position="309"/>
        <end position="345"/>
    </location>
</feature>
<comment type="function">
    <text evidence="18">Serine/threonine-protein kinase that may function as a signaling receptor of extracellular matrix component. Binding to pectin may have significance in the control of cell expansion, morphogenesis and development.</text>
</comment>
<dbReference type="PANTHER" id="PTHR27005:SF468">
    <property type="entry name" value="OS01G0310500 PROTEIN"/>
    <property type="match status" value="1"/>
</dbReference>
<dbReference type="PROSITE" id="PS50011">
    <property type="entry name" value="PROTEIN_KINASE_DOM"/>
    <property type="match status" value="1"/>
</dbReference>
<feature type="disulfide bond" evidence="19">
    <location>
        <begin position="274"/>
        <end position="291"/>
    </location>
</feature>
<feature type="transmembrane region" description="Helical" evidence="21">
    <location>
        <begin position="364"/>
        <end position="387"/>
    </location>
</feature>
<dbReference type="GO" id="GO:0007166">
    <property type="term" value="P:cell surface receptor signaling pathway"/>
    <property type="evidence" value="ECO:0007669"/>
    <property type="project" value="InterPro"/>
</dbReference>
<reference evidence="25 26" key="3">
    <citation type="submission" date="2019-11" db="EMBL/GenBank/DDBJ databases">
        <title>A de novo genome assembly of a pear dwarfing rootstock.</title>
        <authorList>
            <person name="Wang F."/>
            <person name="Wang J."/>
            <person name="Li S."/>
            <person name="Zhang Y."/>
            <person name="Fang M."/>
            <person name="Ma L."/>
            <person name="Zhao Y."/>
            <person name="Jiang S."/>
        </authorList>
    </citation>
    <scope>NUCLEOTIDE SEQUENCE [LARGE SCALE GENOMIC DNA]</scope>
    <source>
        <strain evidence="25">S2</strain>
        <tissue evidence="25">Leaf</tissue>
    </source>
</reference>
<sequence>MAINGRTLLIQLSLAVILAATITKLAAADGPLTQALPGCKDKCGDLTIPYPFGIGDGCYLRPEFNITCDHSATPPAANLTGQKFRITKFSLDEGELQVMMFISRDCYATVDSHARRTYRNNPALWLPPPYTISDTKNRFIAVGCDTYALFQGYRGEERFITGCMSLCNSLGSVSDSNCAGVGCCQTSIPSGLKNCTVQLSSYYNHSFIMDFNPCSYAFTVEQGHYSFIVEEGQFTFSNRSFQELENTSRLPMVLNWAIGDEECDAAQKKEDYACKGNSTCVSPVNLSGYFCRCLPGYEGNPYLPEGCHDIDECEISNRCSAGACINLPGNYSCVCPKGFKGDGMKTGTGCSKDNGSNLSKSIRLLIISLAVTVASLIFLVGGSWAYWGMKKNNYIKLREKYFKENGGMLLQQRLANHQGGFVETIKIFTAEELDKATDNYDDSRVLGEGGYGTVYKGILPDNEAVAIKKSKIRASIQSEQFINEVIVLSQVNHRNVVKLLGCCLETPVPLLVYEFIARGTLYYHLHNVKSKEPSLSWELRLKIAAETAGALAYLHSSTSMPIIHRDVKTTNILLDENYTAKVSDFGASRLIPLDKAQITTLVQGTLGYLDPEYFHSNQLTEKSDVYSFGVVLVELLTRKVALSFTRPEEERNLANFFVCSVEHGRLTQILDDDIVTERNLETLKRVANLASRCLRVKREERPTMKKVAMELEGMQTAAKHPWRSADFSPEDTEYLLGPPSLAYARGDSCSSTSMTIGATSVYKSMQIEMLMRQGDGR</sequence>
<dbReference type="InterPro" id="IPR000719">
    <property type="entry name" value="Prot_kinase_dom"/>
</dbReference>
<keyword evidence="9 20" id="KW-0547">Nucleotide-binding</keyword>
<evidence type="ECO:0000256" key="19">
    <source>
        <dbReference type="PROSITE-ProRule" id="PRU00076"/>
    </source>
</evidence>
<evidence type="ECO:0000256" key="11">
    <source>
        <dbReference type="ARBA" id="ARBA00022840"/>
    </source>
</evidence>
<dbReference type="PROSITE" id="PS00107">
    <property type="entry name" value="PROTEIN_KINASE_ATP"/>
    <property type="match status" value="1"/>
</dbReference>
<comment type="catalytic activity">
    <reaction evidence="16">
        <text>L-seryl-[protein] + ATP = O-phospho-L-seryl-[protein] + ADP + H(+)</text>
        <dbReference type="Rhea" id="RHEA:17989"/>
        <dbReference type="Rhea" id="RHEA-COMP:9863"/>
        <dbReference type="Rhea" id="RHEA-COMP:11604"/>
        <dbReference type="ChEBI" id="CHEBI:15378"/>
        <dbReference type="ChEBI" id="CHEBI:29999"/>
        <dbReference type="ChEBI" id="CHEBI:30616"/>
        <dbReference type="ChEBI" id="CHEBI:83421"/>
        <dbReference type="ChEBI" id="CHEBI:456216"/>
    </reaction>
</comment>
<dbReference type="Pfam" id="PF07645">
    <property type="entry name" value="EGF_CA"/>
    <property type="match status" value="1"/>
</dbReference>
<evidence type="ECO:0000259" key="24">
    <source>
        <dbReference type="PROSITE" id="PS50026"/>
    </source>
</evidence>
<dbReference type="InterPro" id="IPR025287">
    <property type="entry name" value="WAK_GUB"/>
</dbReference>
<dbReference type="SUPFAM" id="SSF57196">
    <property type="entry name" value="EGF/Laminin"/>
    <property type="match status" value="1"/>
</dbReference>
<dbReference type="Pfam" id="PF13947">
    <property type="entry name" value="GUB_WAK_bind"/>
    <property type="match status" value="1"/>
</dbReference>
<dbReference type="Gene3D" id="3.30.200.20">
    <property type="entry name" value="Phosphorylase Kinase, domain 1"/>
    <property type="match status" value="1"/>
</dbReference>
<evidence type="ECO:0000256" key="4">
    <source>
        <dbReference type="ARBA" id="ARBA00022553"/>
    </source>
</evidence>
<keyword evidence="14 19" id="KW-1015">Disulfide bond</keyword>
<dbReference type="OrthoDB" id="1185116at2759"/>
<dbReference type="InterPro" id="IPR045274">
    <property type="entry name" value="WAK-like"/>
</dbReference>
<evidence type="ECO:0000256" key="16">
    <source>
        <dbReference type="ARBA" id="ARBA00047558"/>
    </source>
</evidence>
<dbReference type="GO" id="GO:0005524">
    <property type="term" value="F:ATP binding"/>
    <property type="evidence" value="ECO:0007669"/>
    <property type="project" value="UniProtKB-UniRule"/>
</dbReference>
<dbReference type="EMBL" id="SMOL01000004">
    <property type="protein sequence ID" value="KAB2637151.1"/>
    <property type="molecule type" value="Genomic_DNA"/>
</dbReference>
<feature type="chain" id="PRO_5024459751" evidence="22">
    <location>
        <begin position="29"/>
        <end position="777"/>
    </location>
</feature>
<dbReference type="CDD" id="cd14066">
    <property type="entry name" value="STKc_IRAK"/>
    <property type="match status" value="1"/>
</dbReference>
<evidence type="ECO:0000256" key="10">
    <source>
        <dbReference type="ARBA" id="ARBA00022777"/>
    </source>
</evidence>
<reference evidence="25 26" key="1">
    <citation type="submission" date="2019-09" db="EMBL/GenBank/DDBJ databases">
        <authorList>
            <person name="Ou C."/>
        </authorList>
    </citation>
    <scope>NUCLEOTIDE SEQUENCE [LARGE SCALE GENOMIC DNA]</scope>
    <source>
        <strain evidence="25">S2</strain>
        <tissue evidence="25">Leaf</tissue>
    </source>
</reference>
<evidence type="ECO:0000256" key="13">
    <source>
        <dbReference type="ARBA" id="ARBA00023136"/>
    </source>
</evidence>
<keyword evidence="11 20" id="KW-0067">ATP-binding</keyword>
<keyword evidence="8" id="KW-0677">Repeat</keyword>
<protein>
    <submittedName>
        <fullName evidence="25">Wall-associated receptor kinase-like 16</fullName>
    </submittedName>
</protein>
<dbReference type="CDD" id="cd00054">
    <property type="entry name" value="EGF_CA"/>
    <property type="match status" value="1"/>
</dbReference>
<comment type="caution">
    <text evidence="25">The sequence shown here is derived from an EMBL/GenBank/DDBJ whole genome shotgun (WGS) entry which is preliminary data.</text>
</comment>
<organism evidence="25 26">
    <name type="scientific">Pyrus ussuriensis x Pyrus communis</name>
    <dbReference type="NCBI Taxonomy" id="2448454"/>
    <lineage>
        <taxon>Eukaryota</taxon>
        <taxon>Viridiplantae</taxon>
        <taxon>Streptophyta</taxon>
        <taxon>Embryophyta</taxon>
        <taxon>Tracheophyta</taxon>
        <taxon>Spermatophyta</taxon>
        <taxon>Magnoliopsida</taxon>
        <taxon>eudicotyledons</taxon>
        <taxon>Gunneridae</taxon>
        <taxon>Pentapetalae</taxon>
        <taxon>rosids</taxon>
        <taxon>fabids</taxon>
        <taxon>Rosales</taxon>
        <taxon>Rosaceae</taxon>
        <taxon>Amygdaloideae</taxon>
        <taxon>Maleae</taxon>
        <taxon>Pyrus</taxon>
    </lineage>
</organism>
<dbReference type="PROSITE" id="PS00108">
    <property type="entry name" value="PROTEIN_KINASE_ST"/>
    <property type="match status" value="1"/>
</dbReference>
<proteinExistence type="predicted"/>
<dbReference type="SUPFAM" id="SSF56112">
    <property type="entry name" value="Protein kinase-like (PK-like)"/>
    <property type="match status" value="1"/>
</dbReference>
<dbReference type="InterPro" id="IPR049883">
    <property type="entry name" value="NOTCH1_EGF-like"/>
</dbReference>
<dbReference type="FunFam" id="2.10.25.10:FF:000038">
    <property type="entry name" value="Fibrillin 2"/>
    <property type="match status" value="1"/>
</dbReference>
<evidence type="ECO:0000256" key="9">
    <source>
        <dbReference type="ARBA" id="ARBA00022741"/>
    </source>
</evidence>
<dbReference type="Gene3D" id="1.10.510.10">
    <property type="entry name" value="Transferase(Phosphotransferase) domain 1"/>
    <property type="match status" value="1"/>
</dbReference>
<keyword evidence="6 21" id="KW-0812">Transmembrane</keyword>
<dbReference type="FunFam" id="1.10.510.10:FF:000084">
    <property type="entry name" value="Wall-associated receptor kinase 2"/>
    <property type="match status" value="1"/>
</dbReference>
<evidence type="ECO:0000256" key="14">
    <source>
        <dbReference type="ARBA" id="ARBA00023157"/>
    </source>
</evidence>
<evidence type="ECO:0000256" key="6">
    <source>
        <dbReference type="ARBA" id="ARBA00022692"/>
    </source>
</evidence>
<dbReference type="InterPro" id="IPR001881">
    <property type="entry name" value="EGF-like_Ca-bd_dom"/>
</dbReference>
<dbReference type="InterPro" id="IPR011009">
    <property type="entry name" value="Kinase-like_dom_sf"/>
</dbReference>
<dbReference type="SMART" id="SM00220">
    <property type="entry name" value="S_TKc"/>
    <property type="match status" value="1"/>
</dbReference>
<dbReference type="PROSITE" id="PS50026">
    <property type="entry name" value="EGF_3"/>
    <property type="match status" value="2"/>
</dbReference>
<reference evidence="26" key="2">
    <citation type="submission" date="2019-10" db="EMBL/GenBank/DDBJ databases">
        <title>A de novo genome assembly of a pear dwarfing rootstock.</title>
        <authorList>
            <person name="Wang F."/>
            <person name="Wang J."/>
            <person name="Li S."/>
            <person name="Zhang Y."/>
            <person name="Fang M."/>
            <person name="Ma L."/>
            <person name="Zhao Y."/>
            <person name="Jiang S."/>
        </authorList>
    </citation>
    <scope>NUCLEOTIDE SEQUENCE [LARGE SCALE GENOMIC DNA]</scope>
</reference>
<keyword evidence="3 19" id="KW-0245">EGF-like domain</keyword>
<evidence type="ECO:0000256" key="21">
    <source>
        <dbReference type="SAM" id="Phobius"/>
    </source>
</evidence>
<dbReference type="PANTHER" id="PTHR27005">
    <property type="entry name" value="WALL-ASSOCIATED RECEPTOR KINASE-LIKE 21"/>
    <property type="match status" value="1"/>
</dbReference>
<dbReference type="GO" id="GO:0005886">
    <property type="term" value="C:plasma membrane"/>
    <property type="evidence" value="ECO:0007669"/>
    <property type="project" value="TreeGrafter"/>
</dbReference>
<dbReference type="FunFam" id="3.30.200.20:FF:000043">
    <property type="entry name" value="Wall-associated receptor kinase 2"/>
    <property type="match status" value="1"/>
</dbReference>
<evidence type="ECO:0000313" key="25">
    <source>
        <dbReference type="EMBL" id="KAB2637151.1"/>
    </source>
</evidence>
<keyword evidence="15" id="KW-0325">Glycoprotein</keyword>
<dbReference type="Proteomes" id="UP000327157">
    <property type="component" value="Chromosome 5"/>
</dbReference>
<comment type="catalytic activity">
    <reaction evidence="17">
        <text>L-threonyl-[protein] + ATP = O-phospho-L-threonyl-[protein] + ADP + H(+)</text>
        <dbReference type="Rhea" id="RHEA:46608"/>
        <dbReference type="Rhea" id="RHEA-COMP:11060"/>
        <dbReference type="Rhea" id="RHEA-COMP:11605"/>
        <dbReference type="ChEBI" id="CHEBI:15378"/>
        <dbReference type="ChEBI" id="CHEBI:30013"/>
        <dbReference type="ChEBI" id="CHEBI:30616"/>
        <dbReference type="ChEBI" id="CHEBI:61977"/>
        <dbReference type="ChEBI" id="CHEBI:456216"/>
    </reaction>
</comment>
<evidence type="ECO:0000256" key="12">
    <source>
        <dbReference type="ARBA" id="ARBA00022989"/>
    </source>
</evidence>
<dbReference type="GO" id="GO:0005509">
    <property type="term" value="F:calcium ion binding"/>
    <property type="evidence" value="ECO:0007669"/>
    <property type="project" value="InterPro"/>
</dbReference>
<dbReference type="InterPro" id="IPR018097">
    <property type="entry name" value="EGF_Ca-bd_CS"/>
</dbReference>
<feature type="domain" description="Protein kinase" evidence="23">
    <location>
        <begin position="440"/>
        <end position="723"/>
    </location>
</feature>
<dbReference type="AlphaFoldDB" id="A0A5N5IF19"/>
<evidence type="ECO:0000313" key="26">
    <source>
        <dbReference type="Proteomes" id="UP000327157"/>
    </source>
</evidence>
<evidence type="ECO:0000256" key="2">
    <source>
        <dbReference type="ARBA" id="ARBA00022527"/>
    </source>
</evidence>
<dbReference type="InterPro" id="IPR000152">
    <property type="entry name" value="EGF-type_Asp/Asn_hydroxyl_site"/>
</dbReference>
<dbReference type="Pfam" id="PF07714">
    <property type="entry name" value="PK_Tyr_Ser-Thr"/>
    <property type="match status" value="1"/>
</dbReference>
<comment type="subcellular location">
    <subcellularLocation>
        <location evidence="1">Membrane</location>
        <topology evidence="1">Single-pass type I membrane protein</topology>
    </subcellularLocation>
</comment>
<evidence type="ECO:0000256" key="7">
    <source>
        <dbReference type="ARBA" id="ARBA00022729"/>
    </source>
</evidence>
<feature type="signal peptide" evidence="22">
    <location>
        <begin position="1"/>
        <end position="28"/>
    </location>
</feature>
<dbReference type="GO" id="GO:0030247">
    <property type="term" value="F:polysaccharide binding"/>
    <property type="evidence" value="ECO:0007669"/>
    <property type="project" value="InterPro"/>
</dbReference>
<dbReference type="InterPro" id="IPR000742">
    <property type="entry name" value="EGF"/>
</dbReference>
<keyword evidence="13 21" id="KW-0472">Membrane</keyword>
<gene>
    <name evidence="25" type="ORF">D8674_027685</name>
</gene>
<keyword evidence="10 25" id="KW-0418">Kinase</keyword>
<evidence type="ECO:0000256" key="17">
    <source>
        <dbReference type="ARBA" id="ARBA00047951"/>
    </source>
</evidence>
<keyword evidence="5" id="KW-0808">Transferase</keyword>
<feature type="binding site" evidence="20">
    <location>
        <position position="469"/>
    </location>
    <ligand>
        <name>ATP</name>
        <dbReference type="ChEBI" id="CHEBI:30616"/>
    </ligand>
</feature>
<evidence type="ECO:0000256" key="15">
    <source>
        <dbReference type="ARBA" id="ARBA00023180"/>
    </source>
</evidence>
<comment type="caution">
    <text evidence="19">Lacks conserved residue(s) required for the propagation of feature annotation.</text>
</comment>
<dbReference type="GO" id="GO:0004674">
    <property type="term" value="F:protein serine/threonine kinase activity"/>
    <property type="evidence" value="ECO:0007669"/>
    <property type="project" value="UniProtKB-KW"/>
</dbReference>
<dbReference type="PROSITE" id="PS01187">
    <property type="entry name" value="EGF_CA"/>
    <property type="match status" value="1"/>
</dbReference>
<dbReference type="InterPro" id="IPR008271">
    <property type="entry name" value="Ser/Thr_kinase_AS"/>
</dbReference>
<keyword evidence="25" id="KW-0675">Receptor</keyword>
<dbReference type="InterPro" id="IPR017441">
    <property type="entry name" value="Protein_kinase_ATP_BS"/>
</dbReference>
<evidence type="ECO:0000256" key="22">
    <source>
        <dbReference type="SAM" id="SignalP"/>
    </source>
</evidence>
<dbReference type="SMART" id="SM00181">
    <property type="entry name" value="EGF"/>
    <property type="match status" value="2"/>
</dbReference>
<dbReference type="InterPro" id="IPR001245">
    <property type="entry name" value="Ser-Thr/Tyr_kinase_cat_dom"/>
</dbReference>
<evidence type="ECO:0000256" key="20">
    <source>
        <dbReference type="PROSITE-ProRule" id="PRU10141"/>
    </source>
</evidence>
<keyword evidence="2" id="KW-0723">Serine/threonine-protein kinase</keyword>
<evidence type="ECO:0000256" key="3">
    <source>
        <dbReference type="ARBA" id="ARBA00022536"/>
    </source>
</evidence>
<evidence type="ECO:0000256" key="1">
    <source>
        <dbReference type="ARBA" id="ARBA00004479"/>
    </source>
</evidence>
<evidence type="ECO:0000259" key="23">
    <source>
        <dbReference type="PROSITE" id="PS50011"/>
    </source>
</evidence>
<evidence type="ECO:0000256" key="8">
    <source>
        <dbReference type="ARBA" id="ARBA00022737"/>
    </source>
</evidence>
<dbReference type="SMART" id="SM00179">
    <property type="entry name" value="EGF_CA"/>
    <property type="match status" value="2"/>
</dbReference>
<keyword evidence="26" id="KW-1185">Reference proteome</keyword>
<dbReference type="PROSITE" id="PS00010">
    <property type="entry name" value="ASX_HYDROXYL"/>
    <property type="match status" value="1"/>
</dbReference>
<name>A0A5N5IF19_9ROSA</name>
<keyword evidence="4" id="KW-0597">Phosphoprotein</keyword>
<keyword evidence="12 21" id="KW-1133">Transmembrane helix</keyword>
<accession>A0A5N5IF19</accession>
<dbReference type="Gene3D" id="2.10.25.10">
    <property type="entry name" value="Laminin"/>
    <property type="match status" value="2"/>
</dbReference>
<evidence type="ECO:0000256" key="18">
    <source>
        <dbReference type="ARBA" id="ARBA00058961"/>
    </source>
</evidence>
<evidence type="ECO:0000256" key="5">
    <source>
        <dbReference type="ARBA" id="ARBA00022679"/>
    </source>
</evidence>
<feature type="domain" description="EGF-like" evidence="24">
    <location>
        <begin position="259"/>
        <end position="308"/>
    </location>
</feature>
<keyword evidence="7 22" id="KW-0732">Signal</keyword>